<gene>
    <name evidence="1" type="ORF">AYI70_g1563</name>
</gene>
<dbReference type="EMBL" id="LSSN01000335">
    <property type="protein sequence ID" value="OMJ24462.1"/>
    <property type="molecule type" value="Genomic_DNA"/>
</dbReference>
<protein>
    <submittedName>
        <fullName evidence="1">Uncharacterized protein</fullName>
    </submittedName>
</protein>
<dbReference type="AlphaFoldDB" id="A0A1R1YC37"/>
<evidence type="ECO:0000313" key="1">
    <source>
        <dbReference type="EMBL" id="OMJ24462.1"/>
    </source>
</evidence>
<sequence length="66" mass="7455">MSLARKKPQRANNQQNLVLSDYWVYVNSGLTKELISVSSMFLKNSFMHCEFSIALESATSLNIADL</sequence>
<proteinExistence type="predicted"/>
<comment type="caution">
    <text evidence="1">The sequence shown here is derived from an EMBL/GenBank/DDBJ whole genome shotgun (WGS) entry which is preliminary data.</text>
</comment>
<keyword evidence="2" id="KW-1185">Reference proteome</keyword>
<reference evidence="1 2" key="1">
    <citation type="submission" date="2017-01" db="EMBL/GenBank/DDBJ databases">
        <authorList>
            <person name="Mah S.A."/>
            <person name="Swanson W.J."/>
            <person name="Moy G.W."/>
            <person name="Vacquier V.D."/>
        </authorList>
    </citation>
    <scope>NUCLEOTIDE SEQUENCE [LARGE SCALE GENOMIC DNA]</scope>
    <source>
        <strain evidence="1 2">GSMNP</strain>
    </source>
</reference>
<evidence type="ECO:0000313" key="2">
    <source>
        <dbReference type="Proteomes" id="UP000187283"/>
    </source>
</evidence>
<organism evidence="1 2">
    <name type="scientific">Smittium culicis</name>
    <dbReference type="NCBI Taxonomy" id="133412"/>
    <lineage>
        <taxon>Eukaryota</taxon>
        <taxon>Fungi</taxon>
        <taxon>Fungi incertae sedis</taxon>
        <taxon>Zoopagomycota</taxon>
        <taxon>Kickxellomycotina</taxon>
        <taxon>Harpellomycetes</taxon>
        <taxon>Harpellales</taxon>
        <taxon>Legeriomycetaceae</taxon>
        <taxon>Smittium</taxon>
    </lineage>
</organism>
<name>A0A1R1YC37_9FUNG</name>
<dbReference type="OrthoDB" id="5690762at2759"/>
<accession>A0A1R1YC37</accession>
<dbReference type="Proteomes" id="UP000187283">
    <property type="component" value="Unassembled WGS sequence"/>
</dbReference>